<protein>
    <submittedName>
        <fullName evidence="1 3">Uncharacterized protein</fullName>
    </submittedName>
</protein>
<organism evidence="2 3">
    <name type="scientific">Heligmosomoides polygyrus</name>
    <name type="common">Parasitic roundworm</name>
    <dbReference type="NCBI Taxonomy" id="6339"/>
    <lineage>
        <taxon>Eukaryota</taxon>
        <taxon>Metazoa</taxon>
        <taxon>Ecdysozoa</taxon>
        <taxon>Nematoda</taxon>
        <taxon>Chromadorea</taxon>
        <taxon>Rhabditida</taxon>
        <taxon>Rhabditina</taxon>
        <taxon>Rhabditomorpha</taxon>
        <taxon>Strongyloidea</taxon>
        <taxon>Heligmosomidae</taxon>
        <taxon>Heligmosomoides</taxon>
    </lineage>
</organism>
<gene>
    <name evidence="1" type="ORF">HPBE_LOCUS7549</name>
</gene>
<sequence>MTTTANTFLGSREQLSKCKRREPSSGGSCWNGPYKIVGPALFLAVAILLLQQSSNDRVAVCDKKYGDCISDNLAKSMP</sequence>
<dbReference type="EMBL" id="UZAH01025917">
    <property type="protein sequence ID" value="VDO72703.1"/>
    <property type="molecule type" value="Genomic_DNA"/>
</dbReference>
<dbReference type="Proteomes" id="UP000050761">
    <property type="component" value="Unassembled WGS sequence"/>
</dbReference>
<evidence type="ECO:0000313" key="3">
    <source>
        <dbReference type="WBParaSite" id="HPBE_0000754801-mRNA-1"/>
    </source>
</evidence>
<name>A0A183FKA3_HELPZ</name>
<reference evidence="1 2" key="1">
    <citation type="submission" date="2018-11" db="EMBL/GenBank/DDBJ databases">
        <authorList>
            <consortium name="Pathogen Informatics"/>
        </authorList>
    </citation>
    <scope>NUCLEOTIDE SEQUENCE [LARGE SCALE GENOMIC DNA]</scope>
</reference>
<proteinExistence type="predicted"/>
<evidence type="ECO:0000313" key="1">
    <source>
        <dbReference type="EMBL" id="VDO72703.1"/>
    </source>
</evidence>
<accession>A0A3P7Z5A6</accession>
<reference evidence="3" key="2">
    <citation type="submission" date="2019-09" db="UniProtKB">
        <authorList>
            <consortium name="WormBaseParasite"/>
        </authorList>
    </citation>
    <scope>IDENTIFICATION</scope>
</reference>
<accession>A0A183FKA3</accession>
<dbReference type="WBParaSite" id="HPBE_0000754801-mRNA-1">
    <property type="protein sequence ID" value="HPBE_0000754801-mRNA-1"/>
    <property type="gene ID" value="HPBE_0000754801"/>
</dbReference>
<dbReference type="AlphaFoldDB" id="A0A183FKA3"/>
<keyword evidence="2" id="KW-1185">Reference proteome</keyword>
<evidence type="ECO:0000313" key="2">
    <source>
        <dbReference type="Proteomes" id="UP000050761"/>
    </source>
</evidence>